<evidence type="ECO:0000256" key="2">
    <source>
        <dbReference type="ARBA" id="ARBA00012400"/>
    </source>
</evidence>
<dbReference type="AlphaFoldDB" id="A0A1M4YL35"/>
<dbReference type="InterPro" id="IPR028281">
    <property type="entry name" value="Sirohaem_synthase_central"/>
</dbReference>
<dbReference type="InterPro" id="IPR036291">
    <property type="entry name" value="NAD(P)-bd_dom_sf"/>
</dbReference>
<dbReference type="EC" id="1.3.1.76" evidence="2"/>
<evidence type="ECO:0000259" key="7">
    <source>
        <dbReference type="Pfam" id="PF14824"/>
    </source>
</evidence>
<dbReference type="GO" id="GO:0004325">
    <property type="term" value="F:ferrochelatase activity"/>
    <property type="evidence" value="ECO:0007669"/>
    <property type="project" value="InterPro"/>
</dbReference>
<accession>A0A1M4YL35</accession>
<reference evidence="8 9" key="1">
    <citation type="submission" date="2016-11" db="EMBL/GenBank/DDBJ databases">
        <authorList>
            <person name="Jaros S."/>
            <person name="Januszkiewicz K."/>
            <person name="Wedrychowicz H."/>
        </authorList>
    </citation>
    <scope>NUCLEOTIDE SEQUENCE [LARGE SCALE GENOMIC DNA]</scope>
    <source>
        <strain evidence="8 9">DSM 17918</strain>
    </source>
</reference>
<evidence type="ECO:0000256" key="4">
    <source>
        <dbReference type="ARBA" id="ARBA00023027"/>
    </source>
</evidence>
<keyword evidence="9" id="KW-1185">Reference proteome</keyword>
<keyword evidence="5" id="KW-0627">Porphyrin biosynthesis</keyword>
<dbReference type="InterPro" id="IPR028161">
    <property type="entry name" value="Met8-like"/>
</dbReference>
<dbReference type="OrthoDB" id="9773765at2"/>
<dbReference type="Gene3D" id="3.30.160.110">
    <property type="entry name" value="Siroheme synthase, domain 2"/>
    <property type="match status" value="1"/>
</dbReference>
<evidence type="ECO:0000256" key="6">
    <source>
        <dbReference type="ARBA" id="ARBA00047561"/>
    </source>
</evidence>
<dbReference type="PANTHER" id="PTHR35330">
    <property type="entry name" value="SIROHEME BIOSYNTHESIS PROTEIN MET8"/>
    <property type="match status" value="1"/>
</dbReference>
<dbReference type="SUPFAM" id="SSF51735">
    <property type="entry name" value="NAD(P)-binding Rossmann-fold domains"/>
    <property type="match status" value="1"/>
</dbReference>
<keyword evidence="3" id="KW-0560">Oxidoreductase</keyword>
<comment type="catalytic activity">
    <reaction evidence="6">
        <text>precorrin-2 + NAD(+) = sirohydrochlorin + NADH + 2 H(+)</text>
        <dbReference type="Rhea" id="RHEA:15613"/>
        <dbReference type="ChEBI" id="CHEBI:15378"/>
        <dbReference type="ChEBI" id="CHEBI:57540"/>
        <dbReference type="ChEBI" id="CHEBI:57945"/>
        <dbReference type="ChEBI" id="CHEBI:58351"/>
        <dbReference type="ChEBI" id="CHEBI:58827"/>
        <dbReference type="EC" id="1.3.1.76"/>
    </reaction>
</comment>
<dbReference type="GO" id="GO:0019354">
    <property type="term" value="P:siroheme biosynthetic process"/>
    <property type="evidence" value="ECO:0007669"/>
    <property type="project" value="UniProtKB-UniPathway"/>
</dbReference>
<dbReference type="InterPro" id="IPR006367">
    <property type="entry name" value="Sirohaem_synthase_N"/>
</dbReference>
<evidence type="ECO:0000313" key="8">
    <source>
        <dbReference type="EMBL" id="SHF06479.1"/>
    </source>
</evidence>
<dbReference type="STRING" id="1121256.SAMN02746089_01229"/>
<dbReference type="NCBIfam" id="TIGR01470">
    <property type="entry name" value="cysG_Nterm"/>
    <property type="match status" value="1"/>
</dbReference>
<dbReference type="Proteomes" id="UP000184088">
    <property type="component" value="Unassembled WGS sequence"/>
</dbReference>
<dbReference type="PANTHER" id="PTHR35330:SF1">
    <property type="entry name" value="SIROHEME BIOSYNTHESIS PROTEIN MET8"/>
    <property type="match status" value="1"/>
</dbReference>
<dbReference type="RefSeq" id="WP_073342826.1">
    <property type="nucleotide sequence ID" value="NZ_FQVH01000011.1"/>
</dbReference>
<dbReference type="SUPFAM" id="SSF75615">
    <property type="entry name" value="Siroheme synthase middle domains-like"/>
    <property type="match status" value="1"/>
</dbReference>
<proteinExistence type="predicted"/>
<evidence type="ECO:0000256" key="1">
    <source>
        <dbReference type="ARBA" id="ARBA00005010"/>
    </source>
</evidence>
<gene>
    <name evidence="8" type="ORF">SAMN02746089_01229</name>
</gene>
<dbReference type="Gene3D" id="3.40.50.720">
    <property type="entry name" value="NAD(P)-binding Rossmann-like Domain"/>
    <property type="match status" value="1"/>
</dbReference>
<keyword evidence="4" id="KW-0520">NAD</keyword>
<dbReference type="Pfam" id="PF13241">
    <property type="entry name" value="NAD_binding_7"/>
    <property type="match status" value="1"/>
</dbReference>
<dbReference type="GO" id="GO:0043115">
    <property type="term" value="F:precorrin-2 dehydrogenase activity"/>
    <property type="evidence" value="ECO:0007669"/>
    <property type="project" value="UniProtKB-EC"/>
</dbReference>
<protein>
    <recommendedName>
        <fullName evidence="2">precorrin-2 dehydrogenase</fullName>
        <ecNumber evidence="2">1.3.1.76</ecNumber>
    </recommendedName>
</protein>
<evidence type="ECO:0000256" key="3">
    <source>
        <dbReference type="ARBA" id="ARBA00023002"/>
    </source>
</evidence>
<sequence>MAYYPIMLDLSNKKCLIVGGGSVAERKANDLLKAEACVTIISPKVTEGIENLYRERRVDLKLREYQQGDLEGYFLVIAATDVPEVNEEIYAEACDRGILINTVDQKERSMFISPAVLRKGDLIIAISTSGKSPLLARKIKQFLDDVISDDIVNIVYKLGDIRDDAKARFDNIEDRIRYYEDVIKKYIRE</sequence>
<evidence type="ECO:0000256" key="5">
    <source>
        <dbReference type="ARBA" id="ARBA00023244"/>
    </source>
</evidence>
<evidence type="ECO:0000313" key="9">
    <source>
        <dbReference type="Proteomes" id="UP000184088"/>
    </source>
</evidence>
<dbReference type="UniPathway" id="UPA00262">
    <property type="reaction ID" value="UER00222"/>
</dbReference>
<dbReference type="Pfam" id="PF14824">
    <property type="entry name" value="Sirohm_synth_M"/>
    <property type="match status" value="1"/>
</dbReference>
<feature type="domain" description="Siroheme synthase central" evidence="7">
    <location>
        <begin position="120"/>
        <end position="143"/>
    </location>
</feature>
<comment type="pathway">
    <text evidence="1">Porphyrin-containing compound metabolism; siroheme biosynthesis; sirohydrochlorin from precorrin-2: step 1/1.</text>
</comment>
<organism evidence="8 9">
    <name type="scientific">Caldanaerobius fijiensis DSM 17918</name>
    <dbReference type="NCBI Taxonomy" id="1121256"/>
    <lineage>
        <taxon>Bacteria</taxon>
        <taxon>Bacillati</taxon>
        <taxon>Bacillota</taxon>
        <taxon>Clostridia</taxon>
        <taxon>Thermoanaerobacterales</taxon>
        <taxon>Thermoanaerobacteraceae</taxon>
        <taxon>Caldanaerobius</taxon>
    </lineage>
</organism>
<name>A0A1M4YL35_9THEO</name>
<dbReference type="EMBL" id="FQVH01000011">
    <property type="protein sequence ID" value="SHF06479.1"/>
    <property type="molecule type" value="Genomic_DNA"/>
</dbReference>